<gene>
    <name evidence="1" type="ORF">SERLADRAFT_390514</name>
</gene>
<evidence type="ECO:0000313" key="1">
    <source>
        <dbReference type="EMBL" id="EGO24756.1"/>
    </source>
</evidence>
<dbReference type="RefSeq" id="XP_007318775.1">
    <property type="nucleotide sequence ID" value="XM_007318713.1"/>
</dbReference>
<dbReference type="EMBL" id="GL945434">
    <property type="protein sequence ID" value="EGO24756.1"/>
    <property type="molecule type" value="Genomic_DNA"/>
</dbReference>
<name>F8NXU0_SERL9</name>
<reference evidence="1" key="1">
    <citation type="submission" date="2011-04" db="EMBL/GenBank/DDBJ databases">
        <title>Evolution of plant cell wall degrading machinery underlies the functional diversity of forest fungi.</title>
        <authorList>
            <consortium name="US DOE Joint Genome Institute (JGI-PGF)"/>
            <person name="Eastwood D.C."/>
            <person name="Floudas D."/>
            <person name="Binder M."/>
            <person name="Majcherczyk A."/>
            <person name="Schneider P."/>
            <person name="Aerts A."/>
            <person name="Asiegbu F.O."/>
            <person name="Baker S.E."/>
            <person name="Barry K."/>
            <person name="Bendiksby M."/>
            <person name="Blumentritt M."/>
            <person name="Coutinho P.M."/>
            <person name="Cullen D."/>
            <person name="Cullen D."/>
            <person name="Gathman A."/>
            <person name="Goodell B."/>
            <person name="Henrissat B."/>
            <person name="Ihrmark K."/>
            <person name="Kauserud H."/>
            <person name="Kohler A."/>
            <person name="LaButti K."/>
            <person name="Lapidus A."/>
            <person name="Lavin J.L."/>
            <person name="Lee Y.-H."/>
            <person name="Lindquist E."/>
            <person name="Lilly W."/>
            <person name="Lucas S."/>
            <person name="Morin E."/>
            <person name="Murat C."/>
            <person name="Oguiza J.A."/>
            <person name="Park J."/>
            <person name="Pisabarro A.G."/>
            <person name="Riley R."/>
            <person name="Rosling A."/>
            <person name="Salamov A."/>
            <person name="Schmidt O."/>
            <person name="Schmutz J."/>
            <person name="Skrede I."/>
            <person name="Stenlid J."/>
            <person name="Wiebenga A."/>
            <person name="Xie X."/>
            <person name="Kues U."/>
            <person name="Hibbett D.S."/>
            <person name="Hoffmeister D."/>
            <person name="Hogberg N."/>
            <person name="Martin F."/>
            <person name="Grigoriev I.V."/>
            <person name="Watkinson S.C."/>
        </authorList>
    </citation>
    <scope>NUCLEOTIDE SEQUENCE</scope>
    <source>
        <strain evidence="1">S7.9</strain>
    </source>
</reference>
<dbReference type="HOGENOM" id="CLU_2887214_0_0_1"/>
<dbReference type="Proteomes" id="UP000008064">
    <property type="component" value="Unassembled WGS sequence"/>
</dbReference>
<dbReference type="GeneID" id="18811441"/>
<feature type="non-terminal residue" evidence="1">
    <location>
        <position position="75"/>
    </location>
</feature>
<organism>
    <name type="scientific">Serpula lacrymans var. lacrymans (strain S7.9)</name>
    <name type="common">Dry rot fungus</name>
    <dbReference type="NCBI Taxonomy" id="578457"/>
    <lineage>
        <taxon>Eukaryota</taxon>
        <taxon>Fungi</taxon>
        <taxon>Dikarya</taxon>
        <taxon>Basidiomycota</taxon>
        <taxon>Agaricomycotina</taxon>
        <taxon>Agaricomycetes</taxon>
        <taxon>Agaricomycetidae</taxon>
        <taxon>Boletales</taxon>
        <taxon>Coniophorineae</taxon>
        <taxon>Serpulaceae</taxon>
        <taxon>Serpula</taxon>
    </lineage>
</organism>
<accession>F8NXU0</accession>
<proteinExistence type="predicted"/>
<sequence>MLYIASSLCAKDTTAKEDKALALDNQRLVLRTSHEQLYPPSGKCTYLQKAIDPPVSRQVNKMSVPEGFSPLLAKA</sequence>
<protein>
    <submittedName>
        <fullName evidence="1">Uncharacterized protein</fullName>
    </submittedName>
</protein>
<dbReference type="AlphaFoldDB" id="F8NXU0"/>
<dbReference type="KEGG" id="sla:SERLADRAFT_390514"/>